<name>A0ABD3SC35_9STRA</name>
<dbReference type="AlphaFoldDB" id="A0ABD3SC35"/>
<accession>A0ABD3SC35</accession>
<keyword evidence="1" id="KW-0732">Signal</keyword>
<dbReference type="EMBL" id="JALLPB020000074">
    <property type="protein sequence ID" value="KAL3822114.1"/>
    <property type="molecule type" value="Genomic_DNA"/>
</dbReference>
<dbReference type="Proteomes" id="UP001530377">
    <property type="component" value="Unassembled WGS sequence"/>
</dbReference>
<comment type="caution">
    <text evidence="2">The sequence shown here is derived from an EMBL/GenBank/DDBJ whole genome shotgun (WGS) entry which is preliminary data.</text>
</comment>
<keyword evidence="3" id="KW-1185">Reference proteome</keyword>
<proteinExistence type="predicted"/>
<gene>
    <name evidence="2" type="ORF">ACHAXA_011892</name>
</gene>
<feature type="chain" id="PRO_5044863313" evidence="1">
    <location>
        <begin position="22"/>
        <end position="74"/>
    </location>
</feature>
<evidence type="ECO:0000313" key="2">
    <source>
        <dbReference type="EMBL" id="KAL3822114.1"/>
    </source>
</evidence>
<feature type="signal peptide" evidence="1">
    <location>
        <begin position="1"/>
        <end position="21"/>
    </location>
</feature>
<reference evidence="2 3" key="1">
    <citation type="submission" date="2024-10" db="EMBL/GenBank/DDBJ databases">
        <title>Updated reference genomes for cyclostephanoid diatoms.</title>
        <authorList>
            <person name="Roberts W.R."/>
            <person name="Alverson A.J."/>
        </authorList>
    </citation>
    <scope>NUCLEOTIDE SEQUENCE [LARGE SCALE GENOMIC DNA]</scope>
    <source>
        <strain evidence="2 3">AJA228-03</strain>
    </source>
</reference>
<evidence type="ECO:0000256" key="1">
    <source>
        <dbReference type="SAM" id="SignalP"/>
    </source>
</evidence>
<sequence>MKITLLNSASVALVFGSGAYAQDGPSTPFLRGLNQQYNDGSPTNIGVYKNCVKVVPDYEEDAADIDAPAGSMTA</sequence>
<organism evidence="2 3">
    <name type="scientific">Cyclostephanos tholiformis</name>
    <dbReference type="NCBI Taxonomy" id="382380"/>
    <lineage>
        <taxon>Eukaryota</taxon>
        <taxon>Sar</taxon>
        <taxon>Stramenopiles</taxon>
        <taxon>Ochrophyta</taxon>
        <taxon>Bacillariophyta</taxon>
        <taxon>Coscinodiscophyceae</taxon>
        <taxon>Thalassiosirophycidae</taxon>
        <taxon>Stephanodiscales</taxon>
        <taxon>Stephanodiscaceae</taxon>
        <taxon>Cyclostephanos</taxon>
    </lineage>
</organism>
<evidence type="ECO:0000313" key="3">
    <source>
        <dbReference type="Proteomes" id="UP001530377"/>
    </source>
</evidence>
<protein>
    <submittedName>
        <fullName evidence="2">Uncharacterized protein</fullName>
    </submittedName>
</protein>